<accession>A0A242WAD5</accession>
<proteinExistence type="predicted"/>
<comment type="caution">
    <text evidence="1">The sequence shown here is derived from an EMBL/GenBank/DDBJ whole genome shotgun (WGS) entry which is preliminary data.</text>
</comment>
<dbReference type="Proteomes" id="UP000195152">
    <property type="component" value="Unassembled WGS sequence"/>
</dbReference>
<name>A0A242WAD5_BACTU</name>
<protein>
    <submittedName>
        <fullName evidence="1">Uncharacterized protein</fullName>
    </submittedName>
</protein>
<dbReference type="EMBL" id="NFCF01000063">
    <property type="protein sequence ID" value="OTW50808.1"/>
    <property type="molecule type" value="Genomic_DNA"/>
</dbReference>
<evidence type="ECO:0000313" key="2">
    <source>
        <dbReference type="Proteomes" id="UP000195152"/>
    </source>
</evidence>
<sequence>MDQRQKIIKQLIKEDMFFSIEKQLLTKHFLNHTLNINVLQSDIKKVKEEFCNKYEYKYESLPCDENEFYQFVSEEIIEIEKDKEPRNCFNEEILRVIKDLNTINQMLEGYEKQLLEQYPEKDRYIKYQYQYLVNKLQLAKDEIYNYMTNSIKEDVLEQISKKKGSIHFFAFQRGILRKPYNFRDNEEQYKISIFDGLAYKFRELPLNEFSMVKELYNNKKEEFYLYLDNYLKQNKIVEKILYLIDTHHLLNKKGIIREAIELYKLNKIDLFCQIIPLQIEGIIYDYCRELDIQPSEIDRVSLDKKVEALVKKDPDFEGYEYFQFNFIELRNLAAHGRVQNEMNYKDTANMLILDLYCLCDYVSNSYTSSINKIRDIFKIFEENRPIAQLTITFDYLAKYRMKDFPDFYNMEKTRGEMMKFAYSEKFYQYLESITISHNKFEDEKHIKGVLVYLKTTSKEHSDRYTELLKRLSKN</sequence>
<dbReference type="RefSeq" id="WP_000372787.1">
    <property type="nucleotide sequence ID" value="NZ_NFCF01000063.1"/>
</dbReference>
<evidence type="ECO:0000313" key="1">
    <source>
        <dbReference type="EMBL" id="OTW50808.1"/>
    </source>
</evidence>
<gene>
    <name evidence="1" type="ORF">BK699_09670</name>
</gene>
<reference evidence="1 2" key="1">
    <citation type="submission" date="2016-10" db="EMBL/GenBank/DDBJ databases">
        <title>Comparative genomics of Bacillus thuringiensis reveals a path to pathogens against multiple invertebrate hosts.</title>
        <authorList>
            <person name="Zheng J."/>
            <person name="Gao Q."/>
            <person name="Liu H."/>
            <person name="Peng D."/>
            <person name="Ruan L."/>
            <person name="Sun M."/>
        </authorList>
    </citation>
    <scope>NUCLEOTIDE SEQUENCE [LARGE SCALE GENOMIC DNA]</scope>
    <source>
        <strain evidence="1">BGSC 4AC1</strain>
    </source>
</reference>
<dbReference type="AlphaFoldDB" id="A0A242WAD5"/>
<organism evidence="1 2">
    <name type="scientific">Bacillus thuringiensis serovar mexicanensis</name>
    <dbReference type="NCBI Taxonomy" id="180868"/>
    <lineage>
        <taxon>Bacteria</taxon>
        <taxon>Bacillati</taxon>
        <taxon>Bacillota</taxon>
        <taxon>Bacilli</taxon>
        <taxon>Bacillales</taxon>
        <taxon>Bacillaceae</taxon>
        <taxon>Bacillus</taxon>
        <taxon>Bacillus cereus group</taxon>
    </lineage>
</organism>